<proteinExistence type="predicted"/>
<dbReference type="EMBL" id="FSFA01000001">
    <property type="protein sequence ID" value="SHW83401.1"/>
    <property type="molecule type" value="Genomic_DNA"/>
</dbReference>
<dbReference type="RefSeq" id="WP_131727300.1">
    <property type="nucleotide sequence ID" value="NZ_FSCP01000001.1"/>
</dbReference>
<dbReference type="AlphaFoldDB" id="A0A9Q7SA96"/>
<gene>
    <name evidence="1" type="ORF">SAMEA2275694_00353</name>
</gene>
<comment type="caution">
    <text evidence="1">The sequence shown here is derived from an EMBL/GenBank/DDBJ whole genome shotgun (WGS) entry which is preliminary data.</text>
</comment>
<sequence length="75" mass="8423">MNMPSSNKVIEELGDYVNDPANASVMDVFREIGERGRMLHTAEIASDPEWFARRFVAWIRAGAPTCSRQALNPDN</sequence>
<name>A0A9Q7SA96_9MYCO</name>
<organism evidence="1 2">
    <name type="scientific">Mycobacteroides abscessus subsp. bolletii</name>
    <dbReference type="NCBI Taxonomy" id="319705"/>
    <lineage>
        <taxon>Bacteria</taxon>
        <taxon>Bacillati</taxon>
        <taxon>Actinomycetota</taxon>
        <taxon>Actinomycetes</taxon>
        <taxon>Mycobacteriales</taxon>
        <taxon>Mycobacteriaceae</taxon>
        <taxon>Mycobacteroides</taxon>
        <taxon>Mycobacteroides abscessus</taxon>
    </lineage>
</organism>
<evidence type="ECO:0000313" key="2">
    <source>
        <dbReference type="Proteomes" id="UP000185183"/>
    </source>
</evidence>
<dbReference type="Proteomes" id="UP000185183">
    <property type="component" value="Unassembled WGS sequence"/>
</dbReference>
<evidence type="ECO:0000313" key="1">
    <source>
        <dbReference type="EMBL" id="SHW83401.1"/>
    </source>
</evidence>
<reference evidence="1 2" key="1">
    <citation type="submission" date="2016-11" db="EMBL/GenBank/DDBJ databases">
        <authorList>
            <consortium name="Pathogen Informatics"/>
        </authorList>
    </citation>
    <scope>NUCLEOTIDE SEQUENCE [LARGE SCALE GENOMIC DNA]</scope>
    <source>
        <strain evidence="1 2">968</strain>
    </source>
</reference>
<protein>
    <submittedName>
        <fullName evidence="1">Uncharacterized protein</fullName>
    </submittedName>
</protein>
<accession>A0A9Q7SA96</accession>